<accession>A0AAW0VV08</accession>
<dbReference type="Pfam" id="PF11581">
    <property type="entry name" value="Argos"/>
    <property type="match status" value="1"/>
</dbReference>
<evidence type="ECO:0000313" key="4">
    <source>
        <dbReference type="Proteomes" id="UP001445076"/>
    </source>
</evidence>
<dbReference type="EMBL" id="JARKIK010000123">
    <property type="protein sequence ID" value="KAK8721158.1"/>
    <property type="molecule type" value="Genomic_DNA"/>
</dbReference>
<feature type="chain" id="PRO_5044717241" description="Protein giant-lens" evidence="1">
    <location>
        <begin position="26"/>
        <end position="320"/>
    </location>
</feature>
<dbReference type="EMBL" id="JARKIK010000123">
    <property type="protein sequence ID" value="KAK8721162.1"/>
    <property type="molecule type" value="Genomic_DNA"/>
</dbReference>
<dbReference type="EMBL" id="JARKIK010000123">
    <property type="protein sequence ID" value="KAK8721159.1"/>
    <property type="molecule type" value="Genomic_DNA"/>
</dbReference>
<organism evidence="2 4">
    <name type="scientific">Cherax quadricarinatus</name>
    <name type="common">Australian red claw crayfish</name>
    <dbReference type="NCBI Taxonomy" id="27406"/>
    <lineage>
        <taxon>Eukaryota</taxon>
        <taxon>Metazoa</taxon>
        <taxon>Ecdysozoa</taxon>
        <taxon>Arthropoda</taxon>
        <taxon>Crustacea</taxon>
        <taxon>Multicrustacea</taxon>
        <taxon>Malacostraca</taxon>
        <taxon>Eumalacostraca</taxon>
        <taxon>Eucarida</taxon>
        <taxon>Decapoda</taxon>
        <taxon>Pleocyemata</taxon>
        <taxon>Astacidea</taxon>
        <taxon>Parastacoidea</taxon>
        <taxon>Parastacidae</taxon>
        <taxon>Cherax</taxon>
    </lineage>
</organism>
<dbReference type="EMBL" id="JARKIK010000123">
    <property type="protein sequence ID" value="KAK8721157.1"/>
    <property type="molecule type" value="Genomic_DNA"/>
</dbReference>
<comment type="caution">
    <text evidence="2">The sequence shown here is derived from an EMBL/GenBank/DDBJ whole genome shotgun (WGS) entry which is preliminary data.</text>
</comment>
<keyword evidence="1" id="KW-0732">Signal</keyword>
<dbReference type="EMBL" id="JARKIK010000185">
    <property type="protein sequence ID" value="KAK8720813.1"/>
    <property type="molecule type" value="Genomic_DNA"/>
</dbReference>
<reference evidence="2 4" key="1">
    <citation type="journal article" date="2024" name="BMC Genomics">
        <title>Genome assembly of redclaw crayfish (Cherax quadricarinatus) provides insights into its immune adaptation and hypoxia tolerance.</title>
        <authorList>
            <person name="Liu Z."/>
            <person name="Zheng J."/>
            <person name="Li H."/>
            <person name="Fang K."/>
            <person name="Wang S."/>
            <person name="He J."/>
            <person name="Zhou D."/>
            <person name="Weng S."/>
            <person name="Chi M."/>
            <person name="Gu Z."/>
            <person name="He J."/>
            <person name="Li F."/>
            <person name="Wang M."/>
        </authorList>
    </citation>
    <scope>NUCLEOTIDE SEQUENCE [LARGE SCALE GENOMIC DNA]</scope>
    <source>
        <strain evidence="2">ZL_2023a</strain>
    </source>
</reference>
<name>A0AAW0VV08_CHEQU</name>
<dbReference type="EMBL" id="JARKIK010000123">
    <property type="protein sequence ID" value="KAK8721160.1"/>
    <property type="molecule type" value="Genomic_DNA"/>
</dbReference>
<evidence type="ECO:0008006" key="5">
    <source>
        <dbReference type="Google" id="ProtNLM"/>
    </source>
</evidence>
<dbReference type="AlphaFoldDB" id="A0AAW0VV08"/>
<evidence type="ECO:0000313" key="2">
    <source>
        <dbReference type="EMBL" id="KAK8720812.1"/>
    </source>
</evidence>
<dbReference type="EMBL" id="JARKIK010000185">
    <property type="protein sequence ID" value="KAK8720812.1"/>
    <property type="molecule type" value="Genomic_DNA"/>
</dbReference>
<protein>
    <recommendedName>
        <fullName evidence="5">Protein giant-lens</fullName>
    </recommendedName>
</protein>
<proteinExistence type="predicted"/>
<gene>
    <name evidence="3" type="ORF">OTU49_012916</name>
    <name evidence="2" type="ORF">OTU49_013085</name>
</gene>
<dbReference type="Gene3D" id="2.20.20.160">
    <property type="match status" value="2"/>
</dbReference>
<keyword evidence="4" id="KW-1185">Reference proteome</keyword>
<reference evidence="2" key="2">
    <citation type="submission" date="2024-01" db="EMBL/GenBank/DDBJ databases">
        <authorList>
            <person name="He J."/>
            <person name="Wang M."/>
            <person name="Zheng J."/>
            <person name="Liu Z."/>
        </authorList>
    </citation>
    <scope>NUCLEOTIDE SEQUENCE</scope>
    <source>
        <strain evidence="2">ZL_2023a</strain>
        <tissue evidence="2">Muscle</tissue>
    </source>
</reference>
<dbReference type="EMBL" id="JARKIK010000123">
    <property type="protein sequence ID" value="KAK8721161.1"/>
    <property type="molecule type" value="Genomic_DNA"/>
</dbReference>
<sequence>MLPQWPCDCLVALVVVLVAPRGTLGEGMSPTHDHGEGGTPTHVLGDGVTPTHALGEGVTPTHVLEEGVTPTHVLEEGVTPTHVLEEGVTPTHFLEEGVTPTHVLGEGVTPTHPEGEPQHYKLFYQSGVSESDIPVCSSWSVCNKVDTYGSPRIERQCRCTKPRVCSTSLSPSDGFTLTDKNRQYKVCEPVSNLPRCRYFRDVTWTYITYPDNITQQVIHCLCPRNAVAYIIKRQAYKSQQGLGFQYSFACSPHSRLRCQRKEPCRLFTVKKRPQFEEVNTNTLCVCPHGHQCPLHHMDPGVVPGKTYTEDYIRTYSGYCL</sequence>
<dbReference type="Gene3D" id="2.20.20.150">
    <property type="match status" value="1"/>
</dbReference>
<evidence type="ECO:0000313" key="3">
    <source>
        <dbReference type="EMBL" id="KAK8721157.1"/>
    </source>
</evidence>
<dbReference type="Proteomes" id="UP001445076">
    <property type="component" value="Unassembled WGS sequence"/>
</dbReference>
<evidence type="ECO:0000256" key="1">
    <source>
        <dbReference type="SAM" id="SignalP"/>
    </source>
</evidence>
<dbReference type="InterPro" id="IPR021633">
    <property type="entry name" value="Argos"/>
</dbReference>
<feature type="signal peptide" evidence="1">
    <location>
        <begin position="1"/>
        <end position="25"/>
    </location>
</feature>